<dbReference type="InterPro" id="IPR033133">
    <property type="entry name" value="PUM-HD"/>
</dbReference>
<feature type="repeat" description="Pumilio" evidence="3">
    <location>
        <begin position="800"/>
        <end position="835"/>
    </location>
</feature>
<feature type="compositionally biased region" description="Pro residues" evidence="4">
    <location>
        <begin position="71"/>
        <end position="81"/>
    </location>
</feature>
<sequence>MSAFGHMRDGNERIPPVRSIGLRAAPPTLGLTGRSSRTTLGSASALPFVSLLGFRFLGSRARESPIITPNGPRPKTPPPPTRHSANAERKTTREETDKPLQTESERKRKFQEPFSDDLNEKKMDDLRFRSQQSPRNEATMNNLVSPPRNGNTRMPNPVQTHDLRTTLPRRFTTDSGRVPTLSSITSLRSPMAGPDPSQYENSYSNSQVQLLEKKKREYERLRDQKRRFELEMQKLEQVQRREEMELLKMQDDLQRAGHQSEPTTPPEYHDSSGFPSMFSRPNRYSTSSLTSPPGLFGRPGRSGSNLASPQSGIMQQSARMAFDEHHLPSRSVPASRRNSDEDEKEEAVRQDPSSHRSSNALPTPKNLESRFMADKEGRGSVDNSYNRYSMPVTRSRTGLYGADLDQTGTARFLFGEDDNAGDAKYVQALTDDQFPTLVRAEGQMLSASSAALDLALSPSPAPDASSSTNGWGHINRHRARQSLSSINAQLNGSSSADGSVIGSRPSSVRHSLDLKYFSENPSDSNSVVSPTSNGNMTTPPKLQSSFSANSVPTVKNALGANNHAQQHFHNHNASIGRIPAGAAPPRHSRELSSDSNIGSGQQSGNFPSIQSALHGNAAPFGPTNGLNGLNQNAAPFGGNNGNNQQTNGLNNVGQAGVSGPNGAGQNGISQGFNPYGNGPVNMYNPQNNGQLNGAYGVPLLAMQNLNLNGGSAYPPQNFTGYGSLYTPAIPAHSAPRDSQARVIQHRRQQDNDAMQRYQNLPLEHVGGQIYELCKDQHGCRYLQKKLEERNPDQVHMIWLETNQHVIELMTDPFGNYLCQKLLEYCNDDERTVLIQNAAQDMVRIALNQHGTRALQKMIEFVTTSIQVQMIIDALRYRVVELIQDLNGNHVIQKCLNKLSAPDAQFIFDAVGNHCVDVGTHRHGCCVLQRCIDHADGAQKVWLIGKITEHAPVLVQDPFGNYVVQYIIDLNEPAFTEPVVGMFRNRICQLSRHKFSSNVIEKLLRCSQAQGRDMIVDELLQPGEMDRLLRDSYANYVIQTALEYATPEGKHRMVEVIRPFLPAVRSTPYGRRIQAKVQAYDSRGSATSSGQITPADNTQGQIPLRPGQNRAMVNNASIVQPGAPLPSGFGNGSARNGAAQGKTLLPSSSFQHGDAATT</sequence>
<dbReference type="FunFam" id="1.25.10.10:FF:000237">
    <property type="entry name" value="Pumilio homolog 9"/>
    <property type="match status" value="1"/>
</dbReference>
<evidence type="ECO:0000256" key="3">
    <source>
        <dbReference type="PROSITE-ProRule" id="PRU00317"/>
    </source>
</evidence>
<dbReference type="Proteomes" id="UP000008698">
    <property type="component" value="Unassembled WGS sequence"/>
</dbReference>
<dbReference type="SUPFAM" id="SSF48371">
    <property type="entry name" value="ARM repeat"/>
    <property type="match status" value="1"/>
</dbReference>
<feature type="compositionally biased region" description="Polar residues" evidence="4">
    <location>
        <begin position="593"/>
        <end position="613"/>
    </location>
</feature>
<feature type="compositionally biased region" description="Polar residues" evidence="4">
    <location>
        <begin position="1144"/>
        <end position="1157"/>
    </location>
</feature>
<dbReference type="GeneID" id="9531193"/>
<dbReference type="InterPro" id="IPR001313">
    <property type="entry name" value="Pumilio_RNA-bd_rpt"/>
</dbReference>
<feature type="repeat" description="Pumilio" evidence="3">
    <location>
        <begin position="1017"/>
        <end position="1054"/>
    </location>
</feature>
<organism evidence="7">
    <name type="scientific">Verticillium alfalfae (strain VaMs.102 / ATCC MYA-4576 / FGSC 10136)</name>
    <name type="common">Verticillium wilt of alfalfa</name>
    <name type="synonym">Verticillium albo-atrum</name>
    <dbReference type="NCBI Taxonomy" id="526221"/>
    <lineage>
        <taxon>Eukaryota</taxon>
        <taxon>Fungi</taxon>
        <taxon>Dikarya</taxon>
        <taxon>Ascomycota</taxon>
        <taxon>Pezizomycotina</taxon>
        <taxon>Sordariomycetes</taxon>
        <taxon>Hypocreomycetidae</taxon>
        <taxon>Glomerellales</taxon>
        <taxon>Plectosphaerellaceae</taxon>
        <taxon>Verticillium</taxon>
    </lineage>
</organism>
<keyword evidence="7" id="KW-1185">Reference proteome</keyword>
<dbReference type="CDD" id="cd07920">
    <property type="entry name" value="Pumilio"/>
    <property type="match status" value="1"/>
</dbReference>
<dbReference type="GO" id="GO:0005737">
    <property type="term" value="C:cytoplasm"/>
    <property type="evidence" value="ECO:0007669"/>
    <property type="project" value="TreeGrafter"/>
</dbReference>
<feature type="compositionally biased region" description="Polar residues" evidence="4">
    <location>
        <begin position="1083"/>
        <end position="1100"/>
    </location>
</feature>
<evidence type="ECO:0000259" key="5">
    <source>
        <dbReference type="PROSITE" id="PS50303"/>
    </source>
</evidence>
<evidence type="ECO:0000256" key="4">
    <source>
        <dbReference type="SAM" id="MobiDB-lite"/>
    </source>
</evidence>
<feature type="compositionally biased region" description="Low complexity" evidence="4">
    <location>
        <begin position="630"/>
        <end position="654"/>
    </location>
</feature>
<gene>
    <name evidence="6" type="ORF">VDBG_05326</name>
</gene>
<feature type="region of interest" description="Disordered" evidence="4">
    <location>
        <begin position="1122"/>
        <end position="1157"/>
    </location>
</feature>
<proteinExistence type="predicted"/>
<dbReference type="GO" id="GO:0003729">
    <property type="term" value="F:mRNA binding"/>
    <property type="evidence" value="ECO:0007669"/>
    <property type="project" value="TreeGrafter"/>
</dbReference>
<evidence type="ECO:0000313" key="7">
    <source>
        <dbReference type="Proteomes" id="UP000008698"/>
    </source>
</evidence>
<dbReference type="OMA" id="HYKGELY"/>
<dbReference type="PROSITE" id="PS50302">
    <property type="entry name" value="PUM"/>
    <property type="match status" value="8"/>
</dbReference>
<feature type="repeat" description="Pumilio" evidence="3">
    <location>
        <begin position="764"/>
        <end position="799"/>
    </location>
</feature>
<feature type="region of interest" description="Disordered" evidence="4">
    <location>
        <begin position="1"/>
        <end position="43"/>
    </location>
</feature>
<dbReference type="KEGG" id="val:VDBG_05326"/>
<dbReference type="OrthoDB" id="668540at2759"/>
<feature type="repeat" description="Pumilio" evidence="3">
    <location>
        <begin position="873"/>
        <end position="908"/>
    </location>
</feature>
<dbReference type="InterPro" id="IPR033712">
    <property type="entry name" value="Pumilio_RNA-bd"/>
</dbReference>
<dbReference type="HOGENOM" id="CLU_004133_0_0_1"/>
<feature type="repeat" description="Pumilio" evidence="3">
    <location>
        <begin position="945"/>
        <end position="980"/>
    </location>
</feature>
<feature type="compositionally biased region" description="Basic and acidic residues" evidence="4">
    <location>
        <begin position="118"/>
        <end position="128"/>
    </location>
</feature>
<dbReference type="InterPro" id="IPR016024">
    <property type="entry name" value="ARM-type_fold"/>
</dbReference>
<accession>C9SKJ9</accession>
<feature type="region of interest" description="Disordered" evidence="4">
    <location>
        <begin position="1082"/>
        <end position="1101"/>
    </location>
</feature>
<feature type="compositionally biased region" description="Basic and acidic residues" evidence="4">
    <location>
        <begin position="85"/>
        <end position="106"/>
    </location>
</feature>
<feature type="compositionally biased region" description="Polar residues" evidence="4">
    <location>
        <begin position="302"/>
        <end position="318"/>
    </location>
</feature>
<feature type="region of interest" description="Disordered" evidence="4">
    <location>
        <begin position="516"/>
        <end position="547"/>
    </location>
</feature>
<keyword evidence="1" id="KW-0677">Repeat</keyword>
<name>C9SKJ9_VERA1</name>
<dbReference type="eggNOG" id="KOG2049">
    <property type="taxonomic scope" value="Eukaryota"/>
</dbReference>
<feature type="region of interest" description="Disordered" evidence="4">
    <location>
        <begin position="242"/>
        <end position="388"/>
    </location>
</feature>
<feature type="region of interest" description="Disordered" evidence="4">
    <location>
        <begin position="575"/>
        <end position="672"/>
    </location>
</feature>
<dbReference type="InterPro" id="IPR011989">
    <property type="entry name" value="ARM-like"/>
</dbReference>
<feature type="region of interest" description="Disordered" evidence="4">
    <location>
        <begin position="62"/>
        <end position="211"/>
    </location>
</feature>
<evidence type="ECO:0000256" key="2">
    <source>
        <dbReference type="ARBA" id="ARBA00024893"/>
    </source>
</evidence>
<dbReference type="PROSITE" id="PS50303">
    <property type="entry name" value="PUM_HD"/>
    <property type="match status" value="1"/>
</dbReference>
<feature type="repeat" description="Pumilio" evidence="3">
    <location>
        <begin position="981"/>
        <end position="1016"/>
    </location>
</feature>
<dbReference type="PANTHER" id="PTHR12537">
    <property type="entry name" value="RNA BINDING PROTEIN PUMILIO-RELATED"/>
    <property type="match status" value="1"/>
</dbReference>
<feature type="compositionally biased region" description="Basic and acidic residues" evidence="4">
    <location>
        <begin position="1"/>
        <end position="12"/>
    </location>
</feature>
<dbReference type="Gene3D" id="1.25.10.10">
    <property type="entry name" value="Leucine-rich Repeat Variant"/>
    <property type="match status" value="1"/>
</dbReference>
<feature type="compositionally biased region" description="Polar residues" evidence="4">
    <location>
        <begin position="282"/>
        <end position="291"/>
    </location>
</feature>
<evidence type="ECO:0000256" key="1">
    <source>
        <dbReference type="ARBA" id="ARBA00022737"/>
    </source>
</evidence>
<dbReference type="SMART" id="SM00025">
    <property type="entry name" value="Pumilio"/>
    <property type="match status" value="8"/>
</dbReference>
<comment type="function">
    <text evidence="2">RNA-binding nucleolar protein required for pre-rRNA processing. Involved in production of 18S rRNA and assembly of small ribosomal subunit.</text>
</comment>
<dbReference type="PANTHER" id="PTHR12537:SF13">
    <property type="entry name" value="PUMILIO HOMOLOGY DOMAIN FAMILY MEMBER 4"/>
    <property type="match status" value="1"/>
</dbReference>
<dbReference type="STRING" id="526221.C9SKJ9"/>
<dbReference type="AlphaFoldDB" id="C9SKJ9"/>
<dbReference type="EMBL" id="DS985219">
    <property type="protein sequence ID" value="EEY19217.1"/>
    <property type="molecule type" value="Genomic_DNA"/>
</dbReference>
<feature type="repeat" description="Pumilio" evidence="3">
    <location>
        <begin position="909"/>
        <end position="944"/>
    </location>
</feature>
<evidence type="ECO:0000313" key="6">
    <source>
        <dbReference type="EMBL" id="EEY19217.1"/>
    </source>
</evidence>
<feature type="compositionally biased region" description="Polar residues" evidence="4">
    <location>
        <begin position="198"/>
        <end position="209"/>
    </location>
</feature>
<protein>
    <submittedName>
        <fullName evidence="6">Pumilio domain-containing protein</fullName>
    </submittedName>
</protein>
<feature type="compositionally biased region" description="Basic and acidic residues" evidence="4">
    <location>
        <begin position="367"/>
        <end position="379"/>
    </location>
</feature>
<feature type="compositionally biased region" description="Basic and acidic residues" evidence="4">
    <location>
        <begin position="242"/>
        <end position="255"/>
    </location>
</feature>
<feature type="compositionally biased region" description="Polar residues" evidence="4">
    <location>
        <begin position="519"/>
        <end position="547"/>
    </location>
</feature>
<reference evidence="7" key="1">
    <citation type="journal article" date="2011" name="PLoS Pathog.">
        <title>Comparative genomics yields insights into niche adaptation of plant vascular wilt pathogens.</title>
        <authorList>
            <person name="Klosterman S.J."/>
            <person name="Subbarao K.V."/>
            <person name="Kang S."/>
            <person name="Veronese P."/>
            <person name="Gold S.E."/>
            <person name="Thomma B.P.H.J."/>
            <person name="Chen Z."/>
            <person name="Henrissat B."/>
            <person name="Lee Y.-H."/>
            <person name="Park J."/>
            <person name="Garcia-Pedrajas M.D."/>
            <person name="Barbara D.J."/>
            <person name="Anchieta A."/>
            <person name="de Jonge R."/>
            <person name="Santhanam P."/>
            <person name="Maruthachalam K."/>
            <person name="Atallah Z."/>
            <person name="Amyotte S.G."/>
            <person name="Paz Z."/>
            <person name="Inderbitzin P."/>
            <person name="Hayes R.J."/>
            <person name="Heiman D.I."/>
            <person name="Young S."/>
            <person name="Zeng Q."/>
            <person name="Engels R."/>
            <person name="Galagan J."/>
            <person name="Cuomo C.A."/>
            <person name="Dobinson K.F."/>
            <person name="Ma L.-J."/>
        </authorList>
    </citation>
    <scope>NUCLEOTIDE SEQUENCE [LARGE SCALE GENOMIC DNA]</scope>
    <source>
        <strain evidence="7">VaMs.102 / ATCC MYA-4576 / FGSC 10136</strain>
    </source>
</reference>
<feature type="repeat" description="Pumilio" evidence="3">
    <location>
        <begin position="836"/>
        <end position="872"/>
    </location>
</feature>
<feature type="compositionally biased region" description="Polar residues" evidence="4">
    <location>
        <begin position="33"/>
        <end position="42"/>
    </location>
</feature>
<feature type="compositionally biased region" description="Polar residues" evidence="4">
    <location>
        <begin position="129"/>
        <end position="159"/>
    </location>
</feature>
<feature type="domain" description="PUM-HD" evidence="5">
    <location>
        <begin position="738"/>
        <end position="1080"/>
    </location>
</feature>
<dbReference type="GO" id="GO:0010608">
    <property type="term" value="P:post-transcriptional regulation of gene expression"/>
    <property type="evidence" value="ECO:0007669"/>
    <property type="project" value="TreeGrafter"/>
</dbReference>
<dbReference type="RefSeq" id="XP_003004213.1">
    <property type="nucleotide sequence ID" value="XM_003004167.1"/>
</dbReference>
<dbReference type="Pfam" id="PF00806">
    <property type="entry name" value="PUF"/>
    <property type="match status" value="8"/>
</dbReference>